<dbReference type="GO" id="GO:0008168">
    <property type="term" value="F:methyltransferase activity"/>
    <property type="evidence" value="ECO:0007669"/>
    <property type="project" value="UniProtKB-KW"/>
</dbReference>
<protein>
    <submittedName>
        <fullName evidence="1">Class I SAM-dependent methyltransferase</fullName>
    </submittedName>
</protein>
<dbReference type="SUPFAM" id="SSF53335">
    <property type="entry name" value="S-adenosyl-L-methionine-dependent methyltransferases"/>
    <property type="match status" value="1"/>
</dbReference>
<proteinExistence type="predicted"/>
<dbReference type="RefSeq" id="WP_254746248.1">
    <property type="nucleotide sequence ID" value="NZ_JANCLU010000030.1"/>
</dbReference>
<dbReference type="Gene3D" id="3.40.50.150">
    <property type="entry name" value="Vaccinia Virus protein VP39"/>
    <property type="match status" value="1"/>
</dbReference>
<evidence type="ECO:0000313" key="2">
    <source>
        <dbReference type="Proteomes" id="UP001205890"/>
    </source>
</evidence>
<evidence type="ECO:0000313" key="1">
    <source>
        <dbReference type="EMBL" id="MCP8940938.1"/>
    </source>
</evidence>
<organism evidence="1 2">
    <name type="scientific">Alsobacter ponti</name>
    <dbReference type="NCBI Taxonomy" id="2962936"/>
    <lineage>
        <taxon>Bacteria</taxon>
        <taxon>Pseudomonadati</taxon>
        <taxon>Pseudomonadota</taxon>
        <taxon>Alphaproteobacteria</taxon>
        <taxon>Hyphomicrobiales</taxon>
        <taxon>Alsobacteraceae</taxon>
        <taxon>Alsobacter</taxon>
    </lineage>
</organism>
<keyword evidence="1" id="KW-0808">Transferase</keyword>
<dbReference type="InterPro" id="IPR029063">
    <property type="entry name" value="SAM-dependent_MTases_sf"/>
</dbReference>
<keyword evidence="1" id="KW-0489">Methyltransferase</keyword>
<gene>
    <name evidence="1" type="ORF">NK718_20625</name>
</gene>
<dbReference type="Pfam" id="PF13578">
    <property type="entry name" value="Methyltransf_24"/>
    <property type="match status" value="1"/>
</dbReference>
<dbReference type="Proteomes" id="UP001205890">
    <property type="component" value="Unassembled WGS sequence"/>
</dbReference>
<name>A0ABT1LL07_9HYPH</name>
<accession>A0ABT1LL07</accession>
<sequence length="274" mass="29180">MTAARGRAMGLATALGWARRGFVIPYRYAASATPAAYPALEPLFAAATPSFRAVLACIEDHAAELSAIGGGEGQARFDQDWFPRLDAAAAYALVRRERPARIVEIGSGHSTRFLARAVRDGGLATRIACVDPAPRASLAALDVTHHAVTLDAADPALTSSLGAGDVLFIDSSHIAMPGTDVDRLVLDVLPRLGAGALVHIHDILLPDAYPDDWAWRGYNEQIVIGALLQGGGYELVFASHYVAARLRDEARAGVLGRLALARGARETSLWLRKR</sequence>
<keyword evidence="2" id="KW-1185">Reference proteome</keyword>
<dbReference type="GO" id="GO:0032259">
    <property type="term" value="P:methylation"/>
    <property type="evidence" value="ECO:0007669"/>
    <property type="project" value="UniProtKB-KW"/>
</dbReference>
<dbReference type="EMBL" id="JANCLU010000030">
    <property type="protein sequence ID" value="MCP8940938.1"/>
    <property type="molecule type" value="Genomic_DNA"/>
</dbReference>
<reference evidence="1 2" key="1">
    <citation type="submission" date="2022-07" db="EMBL/GenBank/DDBJ databases">
        <authorList>
            <person name="Li W.-J."/>
            <person name="Deng Q.-Q."/>
        </authorList>
    </citation>
    <scope>NUCLEOTIDE SEQUENCE [LARGE SCALE GENOMIC DNA]</scope>
    <source>
        <strain evidence="1 2">SYSU M60028</strain>
    </source>
</reference>
<comment type="caution">
    <text evidence="1">The sequence shown here is derived from an EMBL/GenBank/DDBJ whole genome shotgun (WGS) entry which is preliminary data.</text>
</comment>